<evidence type="ECO:0000313" key="11">
    <source>
        <dbReference type="EMBL" id="EJN59054.1"/>
    </source>
</evidence>
<dbReference type="Pfam" id="PF00924">
    <property type="entry name" value="MS_channel_2nd"/>
    <property type="match status" value="1"/>
</dbReference>
<evidence type="ECO:0000256" key="5">
    <source>
        <dbReference type="ARBA" id="ARBA00022989"/>
    </source>
</evidence>
<feature type="transmembrane region" description="Helical" evidence="8">
    <location>
        <begin position="186"/>
        <end position="208"/>
    </location>
</feature>
<dbReference type="Pfam" id="PF21082">
    <property type="entry name" value="MS_channel_3rd"/>
    <property type="match status" value="1"/>
</dbReference>
<keyword evidence="6 8" id="KW-0472">Membrane</keyword>
<feature type="transmembrane region" description="Helical" evidence="8">
    <location>
        <begin position="145"/>
        <end position="165"/>
    </location>
</feature>
<gene>
    <name evidence="11" type="ORF">HSB1_24750</name>
</gene>
<proteinExistence type="inferred from homology"/>
<dbReference type="InterPro" id="IPR011014">
    <property type="entry name" value="MscS_channel_TM-2"/>
</dbReference>
<feature type="transmembrane region" description="Helical" evidence="8">
    <location>
        <begin position="110"/>
        <end position="133"/>
    </location>
</feature>
<dbReference type="InterPro" id="IPR011066">
    <property type="entry name" value="MscS_channel_C_sf"/>
</dbReference>
<evidence type="ECO:0000256" key="8">
    <source>
        <dbReference type="SAM" id="Phobius"/>
    </source>
</evidence>
<dbReference type="InterPro" id="IPR045275">
    <property type="entry name" value="MscS_archaea/bacteria_type"/>
</dbReference>
<dbReference type="InterPro" id="IPR010920">
    <property type="entry name" value="LSM_dom_sf"/>
</dbReference>
<dbReference type="InterPro" id="IPR023408">
    <property type="entry name" value="MscS_beta-dom_sf"/>
</dbReference>
<name>J3JF93_9EURY</name>
<dbReference type="InterPro" id="IPR006685">
    <property type="entry name" value="MscS_channel_2nd"/>
</dbReference>
<feature type="transmembrane region" description="Helical" evidence="8">
    <location>
        <begin position="214"/>
        <end position="244"/>
    </location>
</feature>
<feature type="domain" description="Mechanosensitive ion channel MscS C-terminal" evidence="10">
    <location>
        <begin position="304"/>
        <end position="389"/>
    </location>
</feature>
<dbReference type="AlphaFoldDB" id="J3JF93"/>
<dbReference type="PANTHER" id="PTHR30221">
    <property type="entry name" value="SMALL-CONDUCTANCE MECHANOSENSITIVE CHANNEL"/>
    <property type="match status" value="1"/>
</dbReference>
<feature type="compositionally biased region" description="Polar residues" evidence="7">
    <location>
        <begin position="1"/>
        <end position="21"/>
    </location>
</feature>
<dbReference type="InterPro" id="IPR049278">
    <property type="entry name" value="MS_channel_C"/>
</dbReference>
<comment type="subcellular location">
    <subcellularLocation>
        <location evidence="1">Cell membrane</location>
        <topology evidence="1">Multi-pass membrane protein</topology>
    </subcellularLocation>
</comment>
<organism evidence="11 12">
    <name type="scientific">Halogranum salarium B-1</name>
    <dbReference type="NCBI Taxonomy" id="1210908"/>
    <lineage>
        <taxon>Archaea</taxon>
        <taxon>Methanobacteriati</taxon>
        <taxon>Methanobacteriota</taxon>
        <taxon>Stenosarchaea group</taxon>
        <taxon>Halobacteria</taxon>
        <taxon>Halobacteriales</taxon>
        <taxon>Haloferacaceae</taxon>
    </lineage>
</organism>
<keyword evidence="4 8" id="KW-0812">Transmembrane</keyword>
<feature type="transmembrane region" description="Helical" evidence="8">
    <location>
        <begin position="69"/>
        <end position="89"/>
    </location>
</feature>
<sequence>MPNQASSPTVTPNGTATNAPLNGTVTNGTAANETATNATINESMNQTVGQLPPPLDALGQGLFPGQTGFVVQVVVTALILLAVFAVRYYEHKWVRSMASDSVKRIAASGAVAVVTALGILLLVDVWGLAPALVNAFKDLEVNERAGRILISAILLGTAYILTNFIGRVIQVVAGSGDAISRHQREILFRLTQVFLYATVIFVIISLFTDNIGSLLVGAGFFGIIVGMAARQSLGAVLAGFVLMFSRPFEIGDWIVVGDKEGTVTDITIFNTRLQTFDGEYVILPNDEVSSDAIVNRTRKGRLRIEVEVGVDYDADPQHAADVALGAVEARDEVLDVPSPQVVMKEFASSSVLLGVRFWIDNPSARRMWRARTAAVAAIKEAFDEEGISIPFPQRSLSSRDDAGDVSLTDPERNGEATTDGGDE</sequence>
<dbReference type="GO" id="GO:0005886">
    <property type="term" value="C:plasma membrane"/>
    <property type="evidence" value="ECO:0007669"/>
    <property type="project" value="UniProtKB-SubCell"/>
</dbReference>
<dbReference type="GO" id="GO:0008381">
    <property type="term" value="F:mechanosensitive monoatomic ion channel activity"/>
    <property type="evidence" value="ECO:0007669"/>
    <property type="project" value="InterPro"/>
</dbReference>
<keyword evidence="3" id="KW-1003">Cell membrane</keyword>
<dbReference type="Proteomes" id="UP000007813">
    <property type="component" value="Unassembled WGS sequence"/>
</dbReference>
<evidence type="ECO:0000256" key="4">
    <source>
        <dbReference type="ARBA" id="ARBA00022692"/>
    </source>
</evidence>
<protein>
    <submittedName>
        <fullName evidence="11">Small-conductance mechanosensitive channel</fullName>
    </submittedName>
</protein>
<accession>J3JF93</accession>
<dbReference type="EMBL" id="ALJD01000006">
    <property type="protein sequence ID" value="EJN59054.1"/>
    <property type="molecule type" value="Genomic_DNA"/>
</dbReference>
<evidence type="ECO:0000313" key="12">
    <source>
        <dbReference type="Proteomes" id="UP000007813"/>
    </source>
</evidence>
<dbReference type="PATRIC" id="fig|1210908.3.peg.2371"/>
<evidence type="ECO:0000256" key="7">
    <source>
        <dbReference type="SAM" id="MobiDB-lite"/>
    </source>
</evidence>
<dbReference type="RefSeq" id="WP_009367557.1">
    <property type="nucleotide sequence ID" value="NZ_ALJD01000006.1"/>
</dbReference>
<evidence type="ECO:0000256" key="2">
    <source>
        <dbReference type="ARBA" id="ARBA00008017"/>
    </source>
</evidence>
<dbReference type="PROSITE" id="PS01246">
    <property type="entry name" value="UPF0003"/>
    <property type="match status" value="1"/>
</dbReference>
<evidence type="ECO:0000259" key="10">
    <source>
        <dbReference type="Pfam" id="PF21082"/>
    </source>
</evidence>
<feature type="region of interest" description="Disordered" evidence="7">
    <location>
        <begin position="389"/>
        <end position="423"/>
    </location>
</feature>
<dbReference type="InterPro" id="IPR006686">
    <property type="entry name" value="MscS_channel_CS"/>
</dbReference>
<comment type="caution">
    <text evidence="11">The sequence shown here is derived from an EMBL/GenBank/DDBJ whole genome shotgun (WGS) entry which is preliminary data.</text>
</comment>
<feature type="region of interest" description="Disordered" evidence="7">
    <location>
        <begin position="1"/>
        <end position="29"/>
    </location>
</feature>
<dbReference type="SUPFAM" id="SSF82861">
    <property type="entry name" value="Mechanosensitive channel protein MscS (YggB), transmembrane region"/>
    <property type="match status" value="1"/>
</dbReference>
<dbReference type="Gene3D" id="2.30.30.60">
    <property type="match status" value="1"/>
</dbReference>
<feature type="domain" description="Mechanosensitive ion channel MscS" evidence="9">
    <location>
        <begin position="235"/>
        <end position="298"/>
    </location>
</feature>
<comment type="similarity">
    <text evidence="2">Belongs to the MscS (TC 1.A.23) family.</text>
</comment>
<dbReference type="eggNOG" id="arCOG01568">
    <property type="taxonomic scope" value="Archaea"/>
</dbReference>
<dbReference type="SUPFAM" id="SSF82689">
    <property type="entry name" value="Mechanosensitive channel protein MscS (YggB), C-terminal domain"/>
    <property type="match status" value="1"/>
</dbReference>
<dbReference type="Gene3D" id="1.10.287.1260">
    <property type="match status" value="1"/>
</dbReference>
<dbReference type="Gene3D" id="3.30.70.100">
    <property type="match status" value="1"/>
</dbReference>
<evidence type="ECO:0000256" key="3">
    <source>
        <dbReference type="ARBA" id="ARBA00022475"/>
    </source>
</evidence>
<evidence type="ECO:0000256" key="6">
    <source>
        <dbReference type="ARBA" id="ARBA00023136"/>
    </source>
</evidence>
<reference evidence="11 12" key="1">
    <citation type="journal article" date="2012" name="J. Bacteriol.">
        <title>Draft Genome Sequence of the Extremely Halophilic Archaeon Halogranum salarium B-1T.</title>
        <authorList>
            <person name="Kim K.K."/>
            <person name="Lee K.C."/>
            <person name="Lee J.S."/>
        </authorList>
    </citation>
    <scope>NUCLEOTIDE SEQUENCE [LARGE SCALE GENOMIC DNA]</scope>
    <source>
        <strain evidence="11 12">B-1</strain>
    </source>
</reference>
<dbReference type="SUPFAM" id="SSF50182">
    <property type="entry name" value="Sm-like ribonucleoproteins"/>
    <property type="match status" value="1"/>
</dbReference>
<keyword evidence="5 8" id="KW-1133">Transmembrane helix</keyword>
<evidence type="ECO:0000259" key="9">
    <source>
        <dbReference type="Pfam" id="PF00924"/>
    </source>
</evidence>
<dbReference type="PANTHER" id="PTHR30221:SF20">
    <property type="entry name" value="SMALL-CONDUCTANCE MECHANOSENSITIVE CHANNEL"/>
    <property type="match status" value="1"/>
</dbReference>
<evidence type="ECO:0000256" key="1">
    <source>
        <dbReference type="ARBA" id="ARBA00004651"/>
    </source>
</evidence>